<accession>S2JP52</accession>
<evidence type="ECO:0000313" key="3">
    <source>
        <dbReference type="Proteomes" id="UP000014254"/>
    </source>
</evidence>
<dbReference type="EMBL" id="KE123906">
    <property type="protein sequence ID" value="EPB91724.1"/>
    <property type="molecule type" value="Genomic_DNA"/>
</dbReference>
<reference evidence="3" key="1">
    <citation type="submission" date="2013-05" db="EMBL/GenBank/DDBJ databases">
        <title>The Genome sequence of Mucor circinelloides f. circinelloides 1006PhL.</title>
        <authorList>
            <consortium name="The Broad Institute Genomics Platform"/>
            <person name="Cuomo C."/>
            <person name="Earl A."/>
            <person name="Findley K."/>
            <person name="Lee S.C."/>
            <person name="Walker B."/>
            <person name="Young S."/>
            <person name="Zeng Q."/>
            <person name="Gargeya S."/>
            <person name="Fitzgerald M."/>
            <person name="Haas B."/>
            <person name="Abouelleil A."/>
            <person name="Allen A.W."/>
            <person name="Alvarado L."/>
            <person name="Arachchi H.M."/>
            <person name="Berlin A.M."/>
            <person name="Chapman S.B."/>
            <person name="Gainer-Dewar J."/>
            <person name="Goldberg J."/>
            <person name="Griggs A."/>
            <person name="Gujja S."/>
            <person name="Hansen M."/>
            <person name="Howarth C."/>
            <person name="Imamovic A."/>
            <person name="Ireland A."/>
            <person name="Larimer J."/>
            <person name="McCowan C."/>
            <person name="Murphy C."/>
            <person name="Pearson M."/>
            <person name="Poon T.W."/>
            <person name="Priest M."/>
            <person name="Roberts A."/>
            <person name="Saif S."/>
            <person name="Shea T."/>
            <person name="Sisk P."/>
            <person name="Sykes S."/>
            <person name="Wortman J."/>
            <person name="Nusbaum C."/>
            <person name="Birren B."/>
        </authorList>
    </citation>
    <scope>NUCLEOTIDE SEQUENCE [LARGE SCALE GENOMIC DNA]</scope>
    <source>
        <strain evidence="3">1006PhL</strain>
    </source>
</reference>
<dbReference type="Proteomes" id="UP000014254">
    <property type="component" value="Unassembled WGS sequence"/>
</dbReference>
<proteinExistence type="predicted"/>
<gene>
    <name evidence="2" type="ORF">HMPREF1544_01435</name>
</gene>
<dbReference type="OrthoDB" id="5573535at2759"/>
<protein>
    <submittedName>
        <fullName evidence="2">Uncharacterized protein</fullName>
    </submittedName>
</protein>
<organism evidence="2 3">
    <name type="scientific">Mucor circinelloides f. circinelloides (strain 1006PhL)</name>
    <name type="common">Mucormycosis agent</name>
    <name type="synonym">Calyptromyces circinelloides</name>
    <dbReference type="NCBI Taxonomy" id="1220926"/>
    <lineage>
        <taxon>Eukaryota</taxon>
        <taxon>Fungi</taxon>
        <taxon>Fungi incertae sedis</taxon>
        <taxon>Mucoromycota</taxon>
        <taxon>Mucoromycotina</taxon>
        <taxon>Mucoromycetes</taxon>
        <taxon>Mucorales</taxon>
        <taxon>Mucorineae</taxon>
        <taxon>Mucoraceae</taxon>
        <taxon>Mucor</taxon>
    </lineage>
</organism>
<dbReference type="eggNOG" id="ENOG502S7GB">
    <property type="taxonomic scope" value="Eukaryota"/>
</dbReference>
<dbReference type="VEuPathDB" id="FungiDB:HMPREF1544_01435"/>
<sequence length="409" mass="46449">MSKRANETQDLVSENKRSRSSAAKEGHTEDCTDELCKGCDVGEVEISFVRKDADGKPIDTEPSAQELLAMAIDEAGKDKNNDNDDENNGIARRLFDMAIEKYQKDEPENRVGYATCLVELGKTIQVEESISEGLEVLRGELKTKKDDKDVLLKAASAAIALATSMRKRQQAYFDQQEAELEDEDEMDDVAYEELVEKQKLSKEEIKLYKEAIERINQAFTDIDKDDEAFLKEAQTVMHELRGYGQLFTEELHEEHSNAVLNTVISSLQKLPDYEKDDELLTLWAACLLHQEKFLIEHEEKSAILEKVDDLLIKANKLHLAKNGKENPWVWELYAMLRINQSAVTSDEDAAVDMYDEAILAFKKAAALSPENPKLAKMVTMLQDMQKAMEEYEEDPEENEGIHAPEGYEE</sequence>
<dbReference type="InterPro" id="IPR011990">
    <property type="entry name" value="TPR-like_helical_dom_sf"/>
</dbReference>
<name>S2JP52_MUCC1</name>
<evidence type="ECO:0000313" key="2">
    <source>
        <dbReference type="EMBL" id="EPB91724.1"/>
    </source>
</evidence>
<dbReference type="InParanoid" id="S2JP52"/>
<feature type="region of interest" description="Disordered" evidence="1">
    <location>
        <begin position="387"/>
        <end position="409"/>
    </location>
</feature>
<dbReference type="AlphaFoldDB" id="S2JP52"/>
<dbReference type="SUPFAM" id="SSF48452">
    <property type="entry name" value="TPR-like"/>
    <property type="match status" value="1"/>
</dbReference>
<evidence type="ECO:0000256" key="1">
    <source>
        <dbReference type="SAM" id="MobiDB-lite"/>
    </source>
</evidence>
<keyword evidence="3" id="KW-1185">Reference proteome</keyword>
<dbReference type="OMA" id="RINQAFT"/>
<feature type="region of interest" description="Disordered" evidence="1">
    <location>
        <begin position="1"/>
        <end position="34"/>
    </location>
</feature>